<dbReference type="InterPro" id="IPR001789">
    <property type="entry name" value="Sig_transdc_resp-reg_receiver"/>
</dbReference>
<dbReference type="CDD" id="cd17557">
    <property type="entry name" value="REC_Rcp-like"/>
    <property type="match status" value="1"/>
</dbReference>
<dbReference type="RefSeq" id="WP_157590062.1">
    <property type="nucleotide sequence ID" value="NZ_WPIN01000021.1"/>
</dbReference>
<dbReference type="InterPro" id="IPR052893">
    <property type="entry name" value="TCS_response_regulator"/>
</dbReference>
<dbReference type="GO" id="GO:0000160">
    <property type="term" value="P:phosphorelay signal transduction system"/>
    <property type="evidence" value="ECO:0007669"/>
    <property type="project" value="InterPro"/>
</dbReference>
<keyword evidence="4" id="KW-1185">Reference proteome</keyword>
<name>A0A7K1SNU6_9BACT</name>
<dbReference type="AlphaFoldDB" id="A0A7K1SNU6"/>
<evidence type="ECO:0000313" key="4">
    <source>
        <dbReference type="Proteomes" id="UP000436006"/>
    </source>
</evidence>
<dbReference type="PROSITE" id="PS50110">
    <property type="entry name" value="RESPONSE_REGULATORY"/>
    <property type="match status" value="1"/>
</dbReference>
<dbReference type="PANTHER" id="PTHR44520">
    <property type="entry name" value="RESPONSE REGULATOR RCP1-RELATED"/>
    <property type="match status" value="1"/>
</dbReference>
<reference evidence="3 4" key="1">
    <citation type="submission" date="2019-12" db="EMBL/GenBank/DDBJ databases">
        <title>Spirosoma sp. HMF4905 genome sequencing and assembly.</title>
        <authorList>
            <person name="Kang H."/>
            <person name="Cha I."/>
            <person name="Kim H."/>
            <person name="Joh K."/>
        </authorList>
    </citation>
    <scope>NUCLEOTIDE SEQUENCE [LARGE SCALE GENOMIC DNA]</scope>
    <source>
        <strain evidence="3 4">HMF4905</strain>
    </source>
</reference>
<dbReference type="Gene3D" id="3.40.50.2300">
    <property type="match status" value="1"/>
</dbReference>
<feature type="modified residue" description="4-aspartylphosphate" evidence="1">
    <location>
        <position position="61"/>
    </location>
</feature>
<dbReference type="Pfam" id="PF00072">
    <property type="entry name" value="Response_reg"/>
    <property type="match status" value="1"/>
</dbReference>
<proteinExistence type="predicted"/>
<dbReference type="InterPro" id="IPR011006">
    <property type="entry name" value="CheY-like_superfamily"/>
</dbReference>
<sequence length="134" mass="15284">MPSLIAPTVWVVDDDEDDQQFIRAAFQEESPPIHVLSLSDGEELLSKLSECDELPLLILLDINMPRKDGFETLQELRKVAAYADLPVVMLTTSSEANDIQRCMLLGANYFLTKPLTYEQLREMVQALRENWELS</sequence>
<feature type="domain" description="Response regulatory" evidence="2">
    <location>
        <begin position="8"/>
        <end position="128"/>
    </location>
</feature>
<comment type="caution">
    <text evidence="3">The sequence shown here is derived from an EMBL/GenBank/DDBJ whole genome shotgun (WGS) entry which is preliminary data.</text>
</comment>
<organism evidence="3 4">
    <name type="scientific">Spirosoma arboris</name>
    <dbReference type="NCBI Taxonomy" id="2682092"/>
    <lineage>
        <taxon>Bacteria</taxon>
        <taxon>Pseudomonadati</taxon>
        <taxon>Bacteroidota</taxon>
        <taxon>Cytophagia</taxon>
        <taxon>Cytophagales</taxon>
        <taxon>Cytophagaceae</taxon>
        <taxon>Spirosoma</taxon>
    </lineage>
</organism>
<dbReference type="Proteomes" id="UP000436006">
    <property type="component" value="Unassembled WGS sequence"/>
</dbReference>
<dbReference type="EMBL" id="WPIN01000021">
    <property type="protein sequence ID" value="MVM35256.1"/>
    <property type="molecule type" value="Genomic_DNA"/>
</dbReference>
<dbReference type="SMART" id="SM00448">
    <property type="entry name" value="REC"/>
    <property type="match status" value="1"/>
</dbReference>
<gene>
    <name evidence="3" type="ORF">GO755_34865</name>
</gene>
<evidence type="ECO:0000313" key="3">
    <source>
        <dbReference type="EMBL" id="MVM35256.1"/>
    </source>
</evidence>
<dbReference type="SUPFAM" id="SSF52172">
    <property type="entry name" value="CheY-like"/>
    <property type="match status" value="1"/>
</dbReference>
<keyword evidence="1" id="KW-0597">Phosphoprotein</keyword>
<evidence type="ECO:0000256" key="1">
    <source>
        <dbReference type="PROSITE-ProRule" id="PRU00169"/>
    </source>
</evidence>
<dbReference type="PANTHER" id="PTHR44520:SF2">
    <property type="entry name" value="RESPONSE REGULATOR RCP1"/>
    <property type="match status" value="1"/>
</dbReference>
<accession>A0A7K1SNU6</accession>
<evidence type="ECO:0000259" key="2">
    <source>
        <dbReference type="PROSITE" id="PS50110"/>
    </source>
</evidence>
<protein>
    <submittedName>
        <fullName evidence="3">Response regulator</fullName>
    </submittedName>
</protein>